<dbReference type="PANTHER" id="PTHR47359:SF3">
    <property type="entry name" value="NLP_P60 DOMAIN-CONTAINING PROTEIN-RELATED"/>
    <property type="match status" value="1"/>
</dbReference>
<sequence length="270" mass="29207">MTDRRHLPVNERVALRGYASAGQAEVTPAPMSVSKSVTDLRAEPAGSRDRQLLMGAQFDVLEYHQGWAFGVAVRDGYVGYVAQGDLGFPFEATHLISARATHAYPRADFKSEAAHTLSFGARICVTDERHKFVETDTGHFIPKAHIRLIDRPFTDPVTVAQLHFGTPYLWGGNSSFGIDCSGLVQAGLLACGVACPGDSDQQVSLGQRAVGGYQRGDLMFWEGHVAICVDGETLLHANAHHMAVAYEPIAKAIARIEAQGDGVVTAHRRL</sequence>
<keyword evidence="7" id="KW-1185">Reference proteome</keyword>
<organism evidence="6 7">
    <name type="scientific">Pacificibacter maritimus</name>
    <dbReference type="NCBI Taxonomy" id="762213"/>
    <lineage>
        <taxon>Bacteria</taxon>
        <taxon>Pseudomonadati</taxon>
        <taxon>Pseudomonadota</taxon>
        <taxon>Alphaproteobacteria</taxon>
        <taxon>Rhodobacterales</taxon>
        <taxon>Roseobacteraceae</taxon>
        <taxon>Pacificibacter</taxon>
    </lineage>
</organism>
<evidence type="ECO:0000256" key="4">
    <source>
        <dbReference type="ARBA" id="ARBA00022807"/>
    </source>
</evidence>
<proteinExistence type="inferred from homology"/>
<evidence type="ECO:0000256" key="3">
    <source>
        <dbReference type="ARBA" id="ARBA00022801"/>
    </source>
</evidence>
<dbReference type="EMBL" id="RKQK01000005">
    <property type="protein sequence ID" value="RPE63138.1"/>
    <property type="molecule type" value="Genomic_DNA"/>
</dbReference>
<name>A0A3N4TZ99_9RHOB</name>
<dbReference type="Pfam" id="PF18348">
    <property type="entry name" value="SH3_16"/>
    <property type="match status" value="1"/>
</dbReference>
<comment type="caution">
    <text evidence="6">The sequence shown here is derived from an EMBL/GenBank/DDBJ whole genome shotgun (WGS) entry which is preliminary data.</text>
</comment>
<reference evidence="6 7" key="1">
    <citation type="submission" date="2018-11" db="EMBL/GenBank/DDBJ databases">
        <title>Genomic Encyclopedia of Type Strains, Phase IV (KMG-IV): sequencing the most valuable type-strain genomes for metagenomic binning, comparative biology and taxonomic classification.</title>
        <authorList>
            <person name="Goeker M."/>
        </authorList>
    </citation>
    <scope>NUCLEOTIDE SEQUENCE [LARGE SCALE GENOMIC DNA]</scope>
    <source>
        <strain evidence="6 7">DSM 104731</strain>
    </source>
</reference>
<accession>A0A3N4TZ99</accession>
<keyword evidence="2" id="KW-0645">Protease</keyword>
<dbReference type="Gene3D" id="3.90.1720.10">
    <property type="entry name" value="endopeptidase domain like (from Nostoc punctiforme)"/>
    <property type="match status" value="1"/>
</dbReference>
<dbReference type="Pfam" id="PF00877">
    <property type="entry name" value="NLPC_P60"/>
    <property type="match status" value="1"/>
</dbReference>
<keyword evidence="4" id="KW-0788">Thiol protease</keyword>
<dbReference type="PANTHER" id="PTHR47359">
    <property type="entry name" value="PEPTIDOGLYCAN DL-ENDOPEPTIDASE CWLO"/>
    <property type="match status" value="1"/>
</dbReference>
<dbReference type="Proteomes" id="UP000269689">
    <property type="component" value="Unassembled WGS sequence"/>
</dbReference>
<evidence type="ECO:0000313" key="7">
    <source>
        <dbReference type="Proteomes" id="UP000269689"/>
    </source>
</evidence>
<dbReference type="GO" id="GO:0008234">
    <property type="term" value="F:cysteine-type peptidase activity"/>
    <property type="evidence" value="ECO:0007669"/>
    <property type="project" value="UniProtKB-KW"/>
</dbReference>
<dbReference type="InterPro" id="IPR000064">
    <property type="entry name" value="NLP_P60_dom"/>
</dbReference>
<dbReference type="InterPro" id="IPR051794">
    <property type="entry name" value="PG_Endopeptidase_C40"/>
</dbReference>
<dbReference type="OrthoDB" id="9813368at2"/>
<gene>
    <name evidence="6" type="ORF">EDD53_2735</name>
</gene>
<evidence type="ECO:0000256" key="1">
    <source>
        <dbReference type="ARBA" id="ARBA00007074"/>
    </source>
</evidence>
<evidence type="ECO:0000259" key="5">
    <source>
        <dbReference type="PROSITE" id="PS51935"/>
    </source>
</evidence>
<evidence type="ECO:0000256" key="2">
    <source>
        <dbReference type="ARBA" id="ARBA00022670"/>
    </source>
</evidence>
<dbReference type="PROSITE" id="PS51935">
    <property type="entry name" value="NLPC_P60"/>
    <property type="match status" value="1"/>
</dbReference>
<evidence type="ECO:0000313" key="6">
    <source>
        <dbReference type="EMBL" id="RPE63138.1"/>
    </source>
</evidence>
<dbReference type="GO" id="GO:0006508">
    <property type="term" value="P:proteolysis"/>
    <property type="evidence" value="ECO:0007669"/>
    <property type="project" value="UniProtKB-KW"/>
</dbReference>
<dbReference type="AlphaFoldDB" id="A0A3N4TZ99"/>
<dbReference type="SUPFAM" id="SSF54001">
    <property type="entry name" value="Cysteine proteinases"/>
    <property type="match status" value="1"/>
</dbReference>
<protein>
    <submittedName>
        <fullName evidence="6">NlpC/P60 family protein</fullName>
    </submittedName>
</protein>
<feature type="domain" description="NlpC/P60" evidence="5">
    <location>
        <begin position="150"/>
        <end position="270"/>
    </location>
</feature>
<dbReference type="RefSeq" id="WP_123794050.1">
    <property type="nucleotide sequence ID" value="NZ_RKQK01000005.1"/>
</dbReference>
<keyword evidence="3" id="KW-0378">Hydrolase</keyword>
<comment type="similarity">
    <text evidence="1">Belongs to the peptidase C40 family.</text>
</comment>
<dbReference type="InterPro" id="IPR038765">
    <property type="entry name" value="Papain-like_cys_pep_sf"/>
</dbReference>
<dbReference type="InterPro" id="IPR041382">
    <property type="entry name" value="SH3_16"/>
</dbReference>